<reference evidence="1" key="2">
    <citation type="journal article" date="2020" name="Microorganisms">
        <title>Osmotic Adaptation and Compatible Solute Biosynthesis of Phototrophic Bacteria as Revealed from Genome Analyses.</title>
        <authorList>
            <person name="Imhoff J.F."/>
            <person name="Rahn T."/>
            <person name="Kunzel S."/>
            <person name="Keller A."/>
            <person name="Neulinger S.C."/>
        </authorList>
    </citation>
    <scope>NUCLEOTIDE SEQUENCE</scope>
    <source>
        <strain evidence="1">DSM 11080</strain>
    </source>
</reference>
<dbReference type="AlphaFoldDB" id="A0AAJ0X9Y1"/>
<name>A0AAJ0X9Y1_9GAMM</name>
<sequence>MSRLDRLVERYADHIATPWPAGLSGIERVIFVVYPPADELRLRIYIDEFELRTRDAGHGWRLLDLTGAFPQWMAAHRYREKYFRRPTLLAGYPEGRLAEFTAHLVKQTRAQVAAAPADEVVALAGVGTLFGVSSVSEVVNGAASAINGRLVVFFPGEKDGNIYRLLDARDGWDYMAHAITAD</sequence>
<evidence type="ECO:0000313" key="2">
    <source>
        <dbReference type="Proteomes" id="UP001296776"/>
    </source>
</evidence>
<reference evidence="1" key="1">
    <citation type="submission" date="2017-08" db="EMBL/GenBank/DDBJ databases">
        <authorList>
            <person name="Imhoff J.F."/>
            <person name="Rahn T."/>
            <person name="Kuenzel S."/>
            <person name="Neulinger S.C."/>
        </authorList>
    </citation>
    <scope>NUCLEOTIDE SEQUENCE</scope>
    <source>
        <strain evidence="1">DSM 11080</strain>
    </source>
</reference>
<dbReference type="Proteomes" id="UP001296776">
    <property type="component" value="Unassembled WGS sequence"/>
</dbReference>
<comment type="caution">
    <text evidence="1">The sequence shown here is derived from an EMBL/GenBank/DDBJ whole genome shotgun (WGS) entry which is preliminary data.</text>
</comment>
<evidence type="ECO:0000313" key="1">
    <source>
        <dbReference type="EMBL" id="MBK1705244.1"/>
    </source>
</evidence>
<organism evidence="1 2">
    <name type="scientific">Halochromatium glycolicum</name>
    <dbReference type="NCBI Taxonomy" id="85075"/>
    <lineage>
        <taxon>Bacteria</taxon>
        <taxon>Pseudomonadati</taxon>
        <taxon>Pseudomonadota</taxon>
        <taxon>Gammaproteobacteria</taxon>
        <taxon>Chromatiales</taxon>
        <taxon>Chromatiaceae</taxon>
        <taxon>Halochromatium</taxon>
    </lineage>
</organism>
<gene>
    <name evidence="1" type="ORF">CKO40_11990</name>
</gene>
<proteinExistence type="predicted"/>
<dbReference type="EMBL" id="NRSJ01000020">
    <property type="protein sequence ID" value="MBK1705244.1"/>
    <property type="molecule type" value="Genomic_DNA"/>
</dbReference>
<accession>A0AAJ0X9Y1</accession>
<keyword evidence="2" id="KW-1185">Reference proteome</keyword>
<protein>
    <submittedName>
        <fullName evidence="1">DUF1788 domain-containing protein</fullName>
    </submittedName>
</protein>
<dbReference type="RefSeq" id="WP_200346459.1">
    <property type="nucleotide sequence ID" value="NZ_NRSJ01000020.1"/>
</dbReference>